<dbReference type="EMBL" id="JAYGHT010000193">
    <property type="protein sequence ID" value="MEA5522773.1"/>
    <property type="molecule type" value="Genomic_DNA"/>
</dbReference>
<evidence type="ECO:0000313" key="1">
    <source>
        <dbReference type="EMBL" id="MEA5522773.1"/>
    </source>
</evidence>
<protein>
    <recommendedName>
        <fullName evidence="3">SAM-dependent methyltransferase</fullName>
    </recommendedName>
</protein>
<dbReference type="Gene3D" id="3.40.50.150">
    <property type="entry name" value="Vaccinia Virus protein VP39"/>
    <property type="match status" value="1"/>
</dbReference>
<sequence length="158" mass="18144">MLSFSMPSIWQSYQQDAFDLKQHLQDYLNLDQPTLEAQLQSSQQLLAELGYRDFDWENASLFYREKVGEIYLFELGAWHLSSQDYIGNTLRLITDYAQGHVLDFGGGIGTHAIAAALSPQVERVTYCDINPINQAFFRYRIEQLGLSDKLKIQSEISL</sequence>
<keyword evidence="2" id="KW-1185">Reference proteome</keyword>
<proteinExistence type="predicted"/>
<gene>
    <name evidence="1" type="ORF">VB854_27970</name>
</gene>
<evidence type="ECO:0008006" key="3">
    <source>
        <dbReference type="Google" id="ProtNLM"/>
    </source>
</evidence>
<accession>A0ABU5U6C6</accession>
<organism evidence="1 2">
    <name type="scientific">Limnoraphis robusta CCNP1315</name>
    <dbReference type="NCBI Taxonomy" id="3110306"/>
    <lineage>
        <taxon>Bacteria</taxon>
        <taxon>Bacillati</taxon>
        <taxon>Cyanobacteriota</taxon>
        <taxon>Cyanophyceae</taxon>
        <taxon>Oscillatoriophycideae</taxon>
        <taxon>Oscillatoriales</taxon>
        <taxon>Sirenicapillariaceae</taxon>
        <taxon>Limnoraphis</taxon>
    </lineage>
</organism>
<name>A0ABU5U6C6_9CYAN</name>
<evidence type="ECO:0000313" key="2">
    <source>
        <dbReference type="Proteomes" id="UP001301728"/>
    </source>
</evidence>
<reference evidence="1 2" key="1">
    <citation type="submission" date="2023-12" db="EMBL/GenBank/DDBJ databases">
        <title>Baltic Sea Cyanobacteria.</title>
        <authorList>
            <person name="Delbaje E."/>
            <person name="Fewer D.P."/>
            <person name="Shishido T.K."/>
        </authorList>
    </citation>
    <scope>NUCLEOTIDE SEQUENCE [LARGE SCALE GENOMIC DNA]</scope>
    <source>
        <strain evidence="1 2">CCNP 1315</strain>
    </source>
</reference>
<comment type="caution">
    <text evidence="1">The sequence shown here is derived from an EMBL/GenBank/DDBJ whole genome shotgun (WGS) entry which is preliminary data.</text>
</comment>
<dbReference type="SUPFAM" id="SSF53335">
    <property type="entry name" value="S-adenosyl-L-methionine-dependent methyltransferases"/>
    <property type="match status" value="1"/>
</dbReference>
<dbReference type="Proteomes" id="UP001301728">
    <property type="component" value="Unassembled WGS sequence"/>
</dbReference>
<dbReference type="InterPro" id="IPR029063">
    <property type="entry name" value="SAM-dependent_MTases_sf"/>
</dbReference>